<reference evidence="2 3" key="1">
    <citation type="journal article" date="2018" name="Mol. Ecol.">
        <title>The obligate alkalophilic soda-lake fungus Sodiomyces alkalinus has shifted to a protein diet.</title>
        <authorList>
            <person name="Grum-Grzhimaylo A.A."/>
            <person name="Falkoski D.L."/>
            <person name="van den Heuvel J."/>
            <person name="Valero-Jimenez C.A."/>
            <person name="Min B."/>
            <person name="Choi I.G."/>
            <person name="Lipzen A."/>
            <person name="Daum C.G."/>
            <person name="Aanen D.K."/>
            <person name="Tsang A."/>
            <person name="Henrissat B."/>
            <person name="Bilanenko E.N."/>
            <person name="de Vries R.P."/>
            <person name="van Kan J.A.L."/>
            <person name="Grigoriev I.V."/>
            <person name="Debets A.J.M."/>
        </authorList>
    </citation>
    <scope>NUCLEOTIDE SEQUENCE [LARGE SCALE GENOMIC DNA]</scope>
    <source>
        <strain evidence="2 3">F11</strain>
    </source>
</reference>
<evidence type="ECO:0000313" key="3">
    <source>
        <dbReference type="Proteomes" id="UP000272025"/>
    </source>
</evidence>
<dbReference type="RefSeq" id="XP_028467387.1">
    <property type="nucleotide sequence ID" value="XM_028606721.1"/>
</dbReference>
<organism evidence="2 3">
    <name type="scientific">Sodiomyces alkalinus (strain CBS 110278 / VKM F-3762 / F11)</name>
    <name type="common">Alkaliphilic filamentous fungus</name>
    <dbReference type="NCBI Taxonomy" id="1314773"/>
    <lineage>
        <taxon>Eukaryota</taxon>
        <taxon>Fungi</taxon>
        <taxon>Dikarya</taxon>
        <taxon>Ascomycota</taxon>
        <taxon>Pezizomycotina</taxon>
        <taxon>Sordariomycetes</taxon>
        <taxon>Hypocreomycetidae</taxon>
        <taxon>Glomerellales</taxon>
        <taxon>Plectosphaerellaceae</taxon>
        <taxon>Sodiomyces</taxon>
    </lineage>
</organism>
<feature type="region of interest" description="Disordered" evidence="1">
    <location>
        <begin position="123"/>
        <end position="160"/>
    </location>
</feature>
<gene>
    <name evidence="2" type="ORF">SODALDRAFT_133286</name>
</gene>
<dbReference type="Proteomes" id="UP000272025">
    <property type="component" value="Unassembled WGS sequence"/>
</dbReference>
<dbReference type="AlphaFoldDB" id="A0A3N2PYG7"/>
<dbReference type="GeneID" id="39575199"/>
<keyword evidence="3" id="KW-1185">Reference proteome</keyword>
<evidence type="ECO:0000256" key="1">
    <source>
        <dbReference type="SAM" id="MobiDB-lite"/>
    </source>
</evidence>
<accession>A0A3N2PYG7</accession>
<evidence type="ECO:0000313" key="2">
    <source>
        <dbReference type="EMBL" id="ROT39581.1"/>
    </source>
</evidence>
<sequence length="160" mass="17407">MCRKEGWACFSGLSASTYFATKRDYSLGLQCAFVFVCSFASPDSQRRQRLRDMAEVAQLIIVHQLTTGGFLGLGNPRLVSPAPGRAVGELMGCDVNYGYGRQMDILFVGDSERVGELESRRCLGVGRGGSEQQSGRHPQDADEASDDLPSHAQPISRSTK</sequence>
<protein>
    <submittedName>
        <fullName evidence="2">Uncharacterized protein</fullName>
    </submittedName>
</protein>
<name>A0A3N2PYG7_SODAK</name>
<proteinExistence type="predicted"/>
<dbReference type="EMBL" id="ML119053">
    <property type="protein sequence ID" value="ROT39581.1"/>
    <property type="molecule type" value="Genomic_DNA"/>
</dbReference>